<dbReference type="InterPro" id="IPR017946">
    <property type="entry name" value="PLC-like_Pdiesterase_TIM-brl"/>
</dbReference>
<feature type="domain" description="GP-PDE" evidence="1">
    <location>
        <begin position="121"/>
        <end position="198"/>
    </location>
</feature>
<sequence length="202" mass="23425">MLHYRQVKIIAHGIKNLSEAKTAIQAGADFVEIDVSKRFFFDKFTAQHNGLMGIFGIGTLLDRILIAEIKTRAFLDLKPVSPRNSFASKLAELLIKLKTKNTKICGHDWKMISKICLQNSAHPFYTLKNKRSLEKFKRQLHLLKKPAGFSVHYKLIDKKFMKEFRKKSVQVWVWTVNDLKEAKRLAELKVDGIITDNWQKIK</sequence>
<dbReference type="AlphaFoldDB" id="A0A0G0UD14"/>
<organism evidence="2 3">
    <name type="scientific">Candidatus Curtissbacteria bacterium GW2011_GWA1_41_11</name>
    <dbReference type="NCBI Taxonomy" id="1618409"/>
    <lineage>
        <taxon>Bacteria</taxon>
        <taxon>Candidatus Curtissiibacteriota</taxon>
    </lineage>
</organism>
<dbReference type="CDD" id="cd08556">
    <property type="entry name" value="GDPD"/>
    <property type="match status" value="1"/>
</dbReference>
<dbReference type="Pfam" id="PF03009">
    <property type="entry name" value="GDPD"/>
    <property type="match status" value="1"/>
</dbReference>
<evidence type="ECO:0000259" key="1">
    <source>
        <dbReference type="Pfam" id="PF03009"/>
    </source>
</evidence>
<dbReference type="Gene3D" id="3.20.20.190">
    <property type="entry name" value="Phosphatidylinositol (PI) phosphodiesterase"/>
    <property type="match status" value="1"/>
</dbReference>
<evidence type="ECO:0000313" key="2">
    <source>
        <dbReference type="EMBL" id="KKR86834.1"/>
    </source>
</evidence>
<dbReference type="SUPFAM" id="SSF51695">
    <property type="entry name" value="PLC-like phosphodiesterases"/>
    <property type="match status" value="1"/>
</dbReference>
<dbReference type="Proteomes" id="UP000034854">
    <property type="component" value="Unassembled WGS sequence"/>
</dbReference>
<accession>A0A0G0UD14</accession>
<name>A0A0G0UD14_9BACT</name>
<dbReference type="GO" id="GO:0008081">
    <property type="term" value="F:phosphoric diester hydrolase activity"/>
    <property type="evidence" value="ECO:0007669"/>
    <property type="project" value="InterPro"/>
</dbReference>
<dbReference type="PANTHER" id="PTHR46211:SF1">
    <property type="entry name" value="GLYCEROPHOSPHODIESTER PHOSPHODIESTERASE, CYTOPLASMIC"/>
    <property type="match status" value="1"/>
</dbReference>
<evidence type="ECO:0000313" key="3">
    <source>
        <dbReference type="Proteomes" id="UP000034854"/>
    </source>
</evidence>
<comment type="caution">
    <text evidence="2">The sequence shown here is derived from an EMBL/GenBank/DDBJ whole genome shotgun (WGS) entry which is preliminary data.</text>
</comment>
<dbReference type="GO" id="GO:0006629">
    <property type="term" value="P:lipid metabolic process"/>
    <property type="evidence" value="ECO:0007669"/>
    <property type="project" value="InterPro"/>
</dbReference>
<proteinExistence type="predicted"/>
<reference evidence="2 3" key="1">
    <citation type="journal article" date="2015" name="Nature">
        <title>rRNA introns, odd ribosomes, and small enigmatic genomes across a large radiation of phyla.</title>
        <authorList>
            <person name="Brown C.T."/>
            <person name="Hug L.A."/>
            <person name="Thomas B.C."/>
            <person name="Sharon I."/>
            <person name="Castelle C.J."/>
            <person name="Singh A."/>
            <person name="Wilkins M.J."/>
            <person name="Williams K.H."/>
            <person name="Banfield J.F."/>
        </authorList>
    </citation>
    <scope>NUCLEOTIDE SEQUENCE [LARGE SCALE GENOMIC DNA]</scope>
</reference>
<gene>
    <name evidence="2" type="ORF">UU34_C0009G0002</name>
</gene>
<dbReference type="EMBL" id="LCAG01000009">
    <property type="protein sequence ID" value="KKR86834.1"/>
    <property type="molecule type" value="Genomic_DNA"/>
</dbReference>
<protein>
    <submittedName>
        <fullName evidence="2">Glycerophosphoryl diester phosphodiesterase</fullName>
    </submittedName>
</protein>
<dbReference type="PANTHER" id="PTHR46211">
    <property type="entry name" value="GLYCEROPHOSPHORYL DIESTER PHOSPHODIESTERASE"/>
    <property type="match status" value="1"/>
</dbReference>
<dbReference type="InterPro" id="IPR030395">
    <property type="entry name" value="GP_PDE_dom"/>
</dbReference>